<name>A0ABW4GC27_9ACTN</name>
<comment type="caution">
    <text evidence="2">The sequence shown here is derived from an EMBL/GenBank/DDBJ whole genome shotgun (WGS) entry which is preliminary data.</text>
</comment>
<dbReference type="Proteomes" id="UP001597097">
    <property type="component" value="Unassembled WGS sequence"/>
</dbReference>
<protein>
    <submittedName>
        <fullName evidence="2">Alpha/beta fold hydrolase</fullName>
    </submittedName>
</protein>
<keyword evidence="2" id="KW-0378">Hydrolase</keyword>
<gene>
    <name evidence="2" type="ORF">ACFSJ0_22895</name>
</gene>
<evidence type="ECO:0000259" key="1">
    <source>
        <dbReference type="Pfam" id="PF00561"/>
    </source>
</evidence>
<organism evidence="2 3">
    <name type="scientific">Nonomuraea guangzhouensis</name>
    <dbReference type="NCBI Taxonomy" id="1291555"/>
    <lineage>
        <taxon>Bacteria</taxon>
        <taxon>Bacillati</taxon>
        <taxon>Actinomycetota</taxon>
        <taxon>Actinomycetes</taxon>
        <taxon>Streptosporangiales</taxon>
        <taxon>Streptosporangiaceae</taxon>
        <taxon>Nonomuraea</taxon>
    </lineage>
</organism>
<sequence>MPYADIGQNIRLFYTDDGSGDGPPLLLVHGWGTDSHQWSWHIDELAAKHRVIAVDLRGHGYSSVPDEGNTPRQMADDLAALMDVLAIPEVIAIGHSMGGQVVSILAVEHPDKVRKLVAVDPGYGMSADLARTFPETVAGLRGPHPHAAAVQLDRWCTTSATPAVIRRWHQRRLYGMAPHVLLQAFEAMFTLPGAIGVRPASDDYIVRRQCPVLSIWSDAERAAWESGLCKHPASKVVCWEGSSHRLHEERPGEFLVVLRRWLRAS</sequence>
<accession>A0ABW4GC27</accession>
<dbReference type="InterPro" id="IPR050266">
    <property type="entry name" value="AB_hydrolase_sf"/>
</dbReference>
<evidence type="ECO:0000313" key="2">
    <source>
        <dbReference type="EMBL" id="MFD1539919.1"/>
    </source>
</evidence>
<dbReference type="EMBL" id="JBHUCM010000018">
    <property type="protein sequence ID" value="MFD1539919.1"/>
    <property type="molecule type" value="Genomic_DNA"/>
</dbReference>
<keyword evidence="3" id="KW-1185">Reference proteome</keyword>
<reference evidence="3" key="1">
    <citation type="journal article" date="2019" name="Int. J. Syst. Evol. Microbiol.">
        <title>The Global Catalogue of Microorganisms (GCM) 10K type strain sequencing project: providing services to taxonomists for standard genome sequencing and annotation.</title>
        <authorList>
            <consortium name="The Broad Institute Genomics Platform"/>
            <consortium name="The Broad Institute Genome Sequencing Center for Infectious Disease"/>
            <person name="Wu L."/>
            <person name="Ma J."/>
        </authorList>
    </citation>
    <scope>NUCLEOTIDE SEQUENCE [LARGE SCALE GENOMIC DNA]</scope>
    <source>
        <strain evidence="3">CGMCC 1.15399</strain>
    </source>
</reference>
<dbReference type="Pfam" id="PF00561">
    <property type="entry name" value="Abhydrolase_1"/>
    <property type="match status" value="1"/>
</dbReference>
<evidence type="ECO:0000313" key="3">
    <source>
        <dbReference type="Proteomes" id="UP001597097"/>
    </source>
</evidence>
<dbReference type="PANTHER" id="PTHR43798">
    <property type="entry name" value="MONOACYLGLYCEROL LIPASE"/>
    <property type="match status" value="1"/>
</dbReference>
<dbReference type="InterPro" id="IPR000073">
    <property type="entry name" value="AB_hydrolase_1"/>
</dbReference>
<dbReference type="GO" id="GO:0016787">
    <property type="term" value="F:hydrolase activity"/>
    <property type="evidence" value="ECO:0007669"/>
    <property type="project" value="UniProtKB-KW"/>
</dbReference>
<feature type="domain" description="AB hydrolase-1" evidence="1">
    <location>
        <begin position="23"/>
        <end position="126"/>
    </location>
</feature>
<dbReference type="RefSeq" id="WP_219533561.1">
    <property type="nucleotide sequence ID" value="NZ_JAHKRM010000018.1"/>
</dbReference>
<proteinExistence type="predicted"/>